<dbReference type="EMBL" id="BRYA01000586">
    <property type="protein sequence ID" value="GMI24569.1"/>
    <property type="molecule type" value="Genomic_DNA"/>
</dbReference>
<keyword evidence="1" id="KW-0106">Calcium</keyword>
<dbReference type="Gene3D" id="1.10.238.10">
    <property type="entry name" value="EF-hand"/>
    <property type="match status" value="1"/>
</dbReference>
<feature type="region of interest" description="Disordered" evidence="3">
    <location>
        <begin position="299"/>
        <end position="350"/>
    </location>
</feature>
<dbReference type="CDD" id="cd00051">
    <property type="entry name" value="EFh"/>
    <property type="match status" value="1"/>
</dbReference>
<feature type="domain" description="EF-hand" evidence="4">
    <location>
        <begin position="16"/>
        <end position="51"/>
    </location>
</feature>
<dbReference type="SUPFAM" id="SSF47473">
    <property type="entry name" value="EF-hand"/>
    <property type="match status" value="1"/>
</dbReference>
<dbReference type="Pfam" id="PF13499">
    <property type="entry name" value="EF-hand_7"/>
    <property type="match status" value="1"/>
</dbReference>
<dbReference type="AlphaFoldDB" id="A0A9W7FZ41"/>
<feature type="coiled-coil region" evidence="2">
    <location>
        <begin position="373"/>
        <end position="419"/>
    </location>
</feature>
<dbReference type="GO" id="GO:0005509">
    <property type="term" value="F:calcium ion binding"/>
    <property type="evidence" value="ECO:0007669"/>
    <property type="project" value="InterPro"/>
</dbReference>
<dbReference type="InterPro" id="IPR011992">
    <property type="entry name" value="EF-hand-dom_pair"/>
</dbReference>
<proteinExistence type="predicted"/>
<evidence type="ECO:0000256" key="2">
    <source>
        <dbReference type="SAM" id="Coils"/>
    </source>
</evidence>
<dbReference type="OrthoDB" id="26525at2759"/>
<sequence>MAPRRGSVYGATPKLKRRIEIRKIFDSIDNDGSGTVTIEELDEALSSNPQLSNFFASKIPSTTNLFSEIDLNGDGEVNWTEFLTFLERIEKTTDAVVTDEDIDKFFSTEAPHVGFEPETYAQDVAIELTFYNGELYSTYMSPSDTRVSLEPSNKIVVSVSTVPEDAAAEHIRSRGLDGSWLGAVTREVKKAVLYACEKSVDTMNEAREEIGAALREKGEFILEKEGEFLSKVEAAVKAAERKAKEEEEAKEALRSLPEELQGTGYEGDAEITQFLKNRSPISLATLNQEFNVLKQELAKTNKKQREEREREEREQSEQAQKDATTRRKSQVKIITPEEGGGSTHEFSTVDADGDGKITRVEWRIWADNEIKFLNEANKERVKIVQENRRLRAALSTPSAAKQEEQLIQQDLELSELSELIAKAHLTKSTLEAELKVIEGDDN</sequence>
<dbReference type="InterPro" id="IPR002048">
    <property type="entry name" value="EF_hand_dom"/>
</dbReference>
<evidence type="ECO:0000259" key="4">
    <source>
        <dbReference type="PROSITE" id="PS50222"/>
    </source>
</evidence>
<dbReference type="InterPro" id="IPR018247">
    <property type="entry name" value="EF_Hand_1_Ca_BS"/>
</dbReference>
<dbReference type="PROSITE" id="PS50222">
    <property type="entry name" value="EF_HAND_2"/>
    <property type="match status" value="2"/>
</dbReference>
<feature type="compositionally biased region" description="Basic and acidic residues" evidence="3">
    <location>
        <begin position="299"/>
        <end position="325"/>
    </location>
</feature>
<keyword evidence="2" id="KW-0175">Coiled coil</keyword>
<gene>
    <name evidence="5" type="ORF">TrCOL_g6087</name>
</gene>
<dbReference type="PROSITE" id="PS00018">
    <property type="entry name" value="EF_HAND_1"/>
    <property type="match status" value="3"/>
</dbReference>
<name>A0A9W7FZ41_9STRA</name>
<dbReference type="SMART" id="SM00054">
    <property type="entry name" value="EFh"/>
    <property type="match status" value="3"/>
</dbReference>
<evidence type="ECO:0000256" key="1">
    <source>
        <dbReference type="ARBA" id="ARBA00022837"/>
    </source>
</evidence>
<evidence type="ECO:0000313" key="6">
    <source>
        <dbReference type="Proteomes" id="UP001165065"/>
    </source>
</evidence>
<organism evidence="5 6">
    <name type="scientific">Triparma columacea</name>
    <dbReference type="NCBI Taxonomy" id="722753"/>
    <lineage>
        <taxon>Eukaryota</taxon>
        <taxon>Sar</taxon>
        <taxon>Stramenopiles</taxon>
        <taxon>Ochrophyta</taxon>
        <taxon>Bolidophyceae</taxon>
        <taxon>Parmales</taxon>
        <taxon>Triparmaceae</taxon>
        <taxon>Triparma</taxon>
    </lineage>
</organism>
<feature type="domain" description="EF-hand" evidence="4">
    <location>
        <begin position="57"/>
        <end position="92"/>
    </location>
</feature>
<evidence type="ECO:0000256" key="3">
    <source>
        <dbReference type="SAM" id="MobiDB-lite"/>
    </source>
</evidence>
<dbReference type="Pfam" id="PF13202">
    <property type="entry name" value="EF-hand_5"/>
    <property type="match status" value="1"/>
</dbReference>
<keyword evidence="6" id="KW-1185">Reference proteome</keyword>
<accession>A0A9W7FZ41</accession>
<protein>
    <recommendedName>
        <fullName evidence="4">EF-hand domain-containing protein</fullName>
    </recommendedName>
</protein>
<dbReference type="Proteomes" id="UP001165065">
    <property type="component" value="Unassembled WGS sequence"/>
</dbReference>
<evidence type="ECO:0000313" key="5">
    <source>
        <dbReference type="EMBL" id="GMI24569.1"/>
    </source>
</evidence>
<comment type="caution">
    <text evidence="5">The sequence shown here is derived from an EMBL/GenBank/DDBJ whole genome shotgun (WGS) entry which is preliminary data.</text>
</comment>
<feature type="coiled-coil region" evidence="2">
    <location>
        <begin position="229"/>
        <end position="256"/>
    </location>
</feature>
<reference evidence="6" key="1">
    <citation type="journal article" date="2023" name="Commun. Biol.">
        <title>Genome analysis of Parmales, the sister group of diatoms, reveals the evolutionary specialization of diatoms from phago-mixotrophs to photoautotrophs.</title>
        <authorList>
            <person name="Ban H."/>
            <person name="Sato S."/>
            <person name="Yoshikawa S."/>
            <person name="Yamada K."/>
            <person name="Nakamura Y."/>
            <person name="Ichinomiya M."/>
            <person name="Sato N."/>
            <person name="Blanc-Mathieu R."/>
            <person name="Endo H."/>
            <person name="Kuwata A."/>
            <person name="Ogata H."/>
        </authorList>
    </citation>
    <scope>NUCLEOTIDE SEQUENCE [LARGE SCALE GENOMIC DNA]</scope>
</reference>